<keyword evidence="1" id="KW-0732">Signal</keyword>
<dbReference type="Pfam" id="PF09697">
    <property type="entry name" value="Porph_ging"/>
    <property type="match status" value="1"/>
</dbReference>
<comment type="caution">
    <text evidence="2">The sequence shown here is derived from an EMBL/GenBank/DDBJ whole genome shotgun (WGS) entry which is preliminary data.</text>
</comment>
<evidence type="ECO:0000313" key="3">
    <source>
        <dbReference type="Proteomes" id="UP001143545"/>
    </source>
</evidence>
<keyword evidence="3" id="KW-1185">Reference proteome</keyword>
<reference evidence="2" key="1">
    <citation type="submission" date="2022-07" db="EMBL/GenBank/DDBJ databases">
        <title>Taxonomy of Novel Oxalotrophic and Methylotrophic Bacteria.</title>
        <authorList>
            <person name="Sahin N."/>
            <person name="Tani A."/>
        </authorList>
    </citation>
    <scope>NUCLEOTIDE SEQUENCE</scope>
    <source>
        <strain evidence="2">AM327</strain>
    </source>
</reference>
<gene>
    <name evidence="2" type="ORF">NBRC110019_04360</name>
</gene>
<evidence type="ECO:0000313" key="2">
    <source>
        <dbReference type="EMBL" id="GLB51397.1"/>
    </source>
</evidence>
<evidence type="ECO:0000256" key="1">
    <source>
        <dbReference type="SAM" id="SignalP"/>
    </source>
</evidence>
<dbReference type="NCBIfam" id="TIGR01200">
    <property type="entry name" value="GLPGLI"/>
    <property type="match status" value="1"/>
</dbReference>
<dbReference type="AlphaFoldDB" id="A0A9W6EUJ2"/>
<feature type="chain" id="PRO_5040917584" evidence="1">
    <location>
        <begin position="20"/>
        <end position="280"/>
    </location>
</feature>
<feature type="signal peptide" evidence="1">
    <location>
        <begin position="1"/>
        <end position="19"/>
    </location>
</feature>
<proteinExistence type="predicted"/>
<organism evidence="2 3">
    <name type="scientific">Neptunitalea chrysea</name>
    <dbReference type="NCBI Taxonomy" id="1647581"/>
    <lineage>
        <taxon>Bacteria</taxon>
        <taxon>Pseudomonadati</taxon>
        <taxon>Bacteroidota</taxon>
        <taxon>Flavobacteriia</taxon>
        <taxon>Flavobacteriales</taxon>
        <taxon>Flavobacteriaceae</taxon>
        <taxon>Neptunitalea</taxon>
    </lineage>
</organism>
<accession>A0A9W6EUJ2</accession>
<dbReference type="Proteomes" id="UP001143545">
    <property type="component" value="Unassembled WGS sequence"/>
</dbReference>
<dbReference type="RefSeq" id="WP_281751908.1">
    <property type="nucleotide sequence ID" value="NZ_BRVP01000003.1"/>
</dbReference>
<sequence>MNYFLGLLISTFTCASAIAQQGEATYLEHVKASISFDSTTNAKMTNKMRQAIDAQLKSLSQKEYTLTFTPTESIYKQEEQLDTPTPASSNVGGVGAVFISSSGGGDLLYKNVKENKFVNQTELMGKLFLIKDTLTTRKWKLGSETKTIGNYTCYKATIDFTVTHTQFTFGNEEEEKTVEKTKTLTAWYTPEIPVSNGPEDYQGLPGLILEVHEGNKTLVCNKITLSKENDFEIKIPSKGKKVTQTEYDEISEKKMKQFIEQQKNNHRNRNGKGISISISK</sequence>
<protein>
    <submittedName>
        <fullName evidence="2">GLPGLI family protein</fullName>
    </submittedName>
</protein>
<dbReference type="InterPro" id="IPR005901">
    <property type="entry name" value="GLPGLI"/>
</dbReference>
<dbReference type="EMBL" id="BRVP01000003">
    <property type="protein sequence ID" value="GLB51397.1"/>
    <property type="molecule type" value="Genomic_DNA"/>
</dbReference>
<name>A0A9W6EUJ2_9FLAO</name>